<keyword evidence="4" id="KW-1185">Reference proteome</keyword>
<evidence type="ECO:0000313" key="3">
    <source>
        <dbReference type="Proteomes" id="UP000430634"/>
    </source>
</evidence>
<evidence type="ECO:0000313" key="1">
    <source>
        <dbReference type="EMBL" id="GGB91054.1"/>
    </source>
</evidence>
<comment type="caution">
    <text evidence="2">The sequence shown here is derived from an EMBL/GenBank/DDBJ whole genome shotgun (WGS) entry which is preliminary data.</text>
</comment>
<dbReference type="RefSeq" id="WP_155472277.1">
    <property type="nucleotide sequence ID" value="NZ_BMKG01000003.1"/>
</dbReference>
<organism evidence="2 3">
    <name type="scientific">Pseudoduganella buxea</name>
    <dbReference type="NCBI Taxonomy" id="1949069"/>
    <lineage>
        <taxon>Bacteria</taxon>
        <taxon>Pseudomonadati</taxon>
        <taxon>Pseudomonadota</taxon>
        <taxon>Betaproteobacteria</taxon>
        <taxon>Burkholderiales</taxon>
        <taxon>Oxalobacteraceae</taxon>
        <taxon>Telluria group</taxon>
        <taxon>Pseudoduganella</taxon>
    </lineage>
</organism>
<accession>A0A6I3T261</accession>
<proteinExistence type="predicted"/>
<dbReference type="EMBL" id="BMKG01000003">
    <property type="protein sequence ID" value="GGB91054.1"/>
    <property type="molecule type" value="Genomic_DNA"/>
</dbReference>
<dbReference type="Proteomes" id="UP000430634">
    <property type="component" value="Unassembled WGS sequence"/>
</dbReference>
<reference evidence="2 3" key="3">
    <citation type="submission" date="2019-11" db="EMBL/GenBank/DDBJ databases">
        <title>Type strains purchased from KCTC, JCM and DSMZ.</title>
        <authorList>
            <person name="Lu H."/>
        </authorList>
    </citation>
    <scope>NUCLEOTIDE SEQUENCE [LARGE SCALE GENOMIC DNA]</scope>
    <source>
        <strain evidence="2 3">KCTC 52429</strain>
    </source>
</reference>
<protein>
    <recommendedName>
        <fullName evidence="5">DUF937 domain-containing protein</fullName>
    </recommendedName>
</protein>
<dbReference type="AlphaFoldDB" id="A0A6I3T261"/>
<dbReference type="Proteomes" id="UP000622638">
    <property type="component" value="Unassembled WGS sequence"/>
</dbReference>
<reference evidence="4" key="2">
    <citation type="journal article" date="2019" name="Int. J. Syst. Evol. Microbiol.">
        <title>The Global Catalogue of Microorganisms (GCM) 10K type strain sequencing project: providing services to taxonomists for standard genome sequencing and annotation.</title>
        <authorList>
            <consortium name="The Broad Institute Genomics Platform"/>
            <consortium name="The Broad Institute Genome Sequencing Center for Infectious Disease"/>
            <person name="Wu L."/>
            <person name="Ma J."/>
        </authorList>
    </citation>
    <scope>NUCLEOTIDE SEQUENCE [LARGE SCALE GENOMIC DNA]</scope>
    <source>
        <strain evidence="4">CGMCC 1.15931</strain>
    </source>
</reference>
<evidence type="ECO:0000313" key="2">
    <source>
        <dbReference type="EMBL" id="MTV54995.1"/>
    </source>
</evidence>
<evidence type="ECO:0000313" key="4">
    <source>
        <dbReference type="Proteomes" id="UP000622638"/>
    </source>
</evidence>
<name>A0A6I3T261_9BURK</name>
<gene>
    <name evidence="1" type="ORF">GCM10011572_11390</name>
    <name evidence="2" type="ORF">GM672_19885</name>
</gene>
<reference evidence="1" key="1">
    <citation type="journal article" date="2014" name="Int. J. Syst. Evol. Microbiol.">
        <title>Complete genome of a new Firmicutes species belonging to the dominant human colonic microbiota ('Ruminococcus bicirculans') reveals two chromosomes and a selective capacity to utilize plant glucans.</title>
        <authorList>
            <consortium name="NISC Comparative Sequencing Program"/>
            <person name="Wegmann U."/>
            <person name="Louis P."/>
            <person name="Goesmann A."/>
            <person name="Henrissat B."/>
            <person name="Duncan S.H."/>
            <person name="Flint H.J."/>
        </authorList>
    </citation>
    <scope>NUCLEOTIDE SEQUENCE</scope>
    <source>
        <strain evidence="1">CGMCC 1.15931</strain>
    </source>
</reference>
<reference evidence="1" key="4">
    <citation type="submission" date="2024-05" db="EMBL/GenBank/DDBJ databases">
        <authorList>
            <person name="Sun Q."/>
            <person name="Zhou Y."/>
        </authorList>
    </citation>
    <scope>NUCLEOTIDE SEQUENCE</scope>
    <source>
        <strain evidence="1">CGMCC 1.15931</strain>
    </source>
</reference>
<evidence type="ECO:0008006" key="5">
    <source>
        <dbReference type="Google" id="ProtNLM"/>
    </source>
</evidence>
<dbReference type="OrthoDB" id="8780806at2"/>
<dbReference type="EMBL" id="WNKZ01000068">
    <property type="protein sequence ID" value="MTV54995.1"/>
    <property type="molecule type" value="Genomic_DNA"/>
</dbReference>
<sequence length="170" mass="17742">MGFDLGNLLQQYLGGAGAADPARAEQDFGNVAQQAPRPALAQGVTEALRSDQTPPFSQLVGQLFGRSDPTQRAGMLNQLLANVSPAMLASLAGSVGNLFKQDGQPQVTPEQAEQITPQQAQEIAATAEQLNPGIVDRMGDFYADHPTLVKALGGAALAIVLGKIAQSHQN</sequence>